<dbReference type="EMBL" id="JBHSQW010000023">
    <property type="protein sequence ID" value="MFC5994666.1"/>
    <property type="molecule type" value="Genomic_DNA"/>
</dbReference>
<dbReference type="Gene3D" id="1.10.10.2840">
    <property type="entry name" value="PucR C-terminal helix-turn-helix domain"/>
    <property type="match status" value="1"/>
</dbReference>
<dbReference type="Proteomes" id="UP001596302">
    <property type="component" value="Unassembled WGS sequence"/>
</dbReference>
<dbReference type="PANTHER" id="PTHR33744:SF17">
    <property type="entry name" value="CONSERVED PROTEIN"/>
    <property type="match status" value="1"/>
</dbReference>
<keyword evidence="4" id="KW-1185">Reference proteome</keyword>
<evidence type="ECO:0000259" key="2">
    <source>
        <dbReference type="Pfam" id="PF13556"/>
    </source>
</evidence>
<gene>
    <name evidence="3" type="ORF">ACFQE5_10645</name>
</gene>
<dbReference type="InterPro" id="IPR042070">
    <property type="entry name" value="PucR_C-HTH_sf"/>
</dbReference>
<dbReference type="InterPro" id="IPR051448">
    <property type="entry name" value="CdaR-like_regulators"/>
</dbReference>
<evidence type="ECO:0000313" key="4">
    <source>
        <dbReference type="Proteomes" id="UP001596302"/>
    </source>
</evidence>
<accession>A0ABW1J1N1</accession>
<dbReference type="InterPro" id="IPR025736">
    <property type="entry name" value="PucR_C-HTH_dom"/>
</dbReference>
<dbReference type="InterPro" id="IPR009057">
    <property type="entry name" value="Homeodomain-like_sf"/>
</dbReference>
<comment type="caution">
    <text evidence="3">The sequence shown here is derived from an EMBL/GenBank/DDBJ whole genome shotgun (WGS) entry which is preliminary data.</text>
</comment>
<feature type="region of interest" description="Disordered" evidence="1">
    <location>
        <begin position="1"/>
        <end position="20"/>
    </location>
</feature>
<dbReference type="Pfam" id="PF13556">
    <property type="entry name" value="HTH_30"/>
    <property type="match status" value="1"/>
</dbReference>
<protein>
    <submittedName>
        <fullName evidence="3">PucR family transcriptional regulator</fullName>
    </submittedName>
</protein>
<feature type="domain" description="PucR C-terminal helix-turn-helix" evidence="2">
    <location>
        <begin position="293"/>
        <end position="350"/>
    </location>
</feature>
<reference evidence="4" key="1">
    <citation type="journal article" date="2019" name="Int. J. Syst. Evol. Microbiol.">
        <title>The Global Catalogue of Microorganisms (GCM) 10K type strain sequencing project: providing services to taxonomists for standard genome sequencing and annotation.</title>
        <authorList>
            <consortium name="The Broad Institute Genomics Platform"/>
            <consortium name="The Broad Institute Genome Sequencing Center for Infectious Disease"/>
            <person name="Wu L."/>
            <person name="Ma J."/>
        </authorList>
    </citation>
    <scope>NUCLEOTIDE SEQUENCE [LARGE SCALE GENOMIC DNA]</scope>
    <source>
        <strain evidence="4">CCM 8391</strain>
    </source>
</reference>
<evidence type="ECO:0000256" key="1">
    <source>
        <dbReference type="SAM" id="MobiDB-lite"/>
    </source>
</evidence>
<name>A0ABW1J1N1_9PSEU</name>
<proteinExistence type="predicted"/>
<dbReference type="PANTHER" id="PTHR33744">
    <property type="entry name" value="CARBOHYDRATE DIACID REGULATOR"/>
    <property type="match status" value="1"/>
</dbReference>
<dbReference type="RefSeq" id="WP_379584686.1">
    <property type="nucleotide sequence ID" value="NZ_JBHSQW010000023.1"/>
</dbReference>
<organism evidence="3 4">
    <name type="scientific">Pseudonocardia hispaniensis</name>
    <dbReference type="NCBI Taxonomy" id="904933"/>
    <lineage>
        <taxon>Bacteria</taxon>
        <taxon>Bacillati</taxon>
        <taxon>Actinomycetota</taxon>
        <taxon>Actinomycetes</taxon>
        <taxon>Pseudonocardiales</taxon>
        <taxon>Pseudonocardiaceae</taxon>
        <taxon>Pseudonocardia</taxon>
    </lineage>
</organism>
<dbReference type="SUPFAM" id="SSF46689">
    <property type="entry name" value="Homeodomain-like"/>
    <property type="match status" value="1"/>
</dbReference>
<evidence type="ECO:0000313" key="3">
    <source>
        <dbReference type="EMBL" id="MFC5994666.1"/>
    </source>
</evidence>
<sequence length="366" mass="38966">MAAVQPHPIQRPVRGSSATRPLRCSGGIPVGGRAVPAGPVADRFCLAAALAADLDGPVHVTSAGLAVLAYSQGDGAAEEVRCRWILSRLPPVAHLACPPRMVGRDQELPAELLRSALLGSGGGDRLAQVVPIGIAEPGRLLAFESDGDRAHPAGEPRPESELVARRFGAALPHSAVTTIGWRTYVWVSAAAEVLPVARDILATVGRRGWAEMRCAVGDPVEQVTDLPQAKAELDRLLGVLRGTGPARIATLDEFRAHTVLAELAELAAQRQGLLRGAVERLKDNDDSRGTSYIATLRAFFECGGELGPAARRLYVHRNTLRYRLARIKEISGLDIDDPVERLVAELQLRLSDLIQAGPPRPGICSS</sequence>